<feature type="binding site" evidence="8">
    <location>
        <position position="122"/>
    </location>
    <ligand>
        <name>oxalate</name>
        <dbReference type="ChEBI" id="CHEBI:30623"/>
    </ligand>
</feature>
<protein>
    <recommendedName>
        <fullName evidence="11">Germin-like protein</fullName>
    </recommendedName>
</protein>
<comment type="similarity">
    <text evidence="2 11">Belongs to the germin family.</text>
</comment>
<evidence type="ECO:0000256" key="9">
    <source>
        <dbReference type="PIRSR" id="PIRSR601929-2"/>
    </source>
</evidence>
<dbReference type="GO" id="GO:0030145">
    <property type="term" value="F:manganese ion binding"/>
    <property type="evidence" value="ECO:0007669"/>
    <property type="project" value="UniProtKB-UniRule"/>
</dbReference>
<feature type="domain" description="Cupin type-1" evidence="12">
    <location>
        <begin position="67"/>
        <end position="220"/>
    </location>
</feature>
<feature type="binding site" evidence="9">
    <location>
        <position position="117"/>
    </location>
    <ligand>
        <name>Mn(2+)</name>
        <dbReference type="ChEBI" id="CHEBI:29035"/>
    </ligand>
</feature>
<feature type="signal peptide" evidence="11">
    <location>
        <begin position="1"/>
        <end position="26"/>
    </location>
</feature>
<dbReference type="InterPro" id="IPR006045">
    <property type="entry name" value="Cupin_1"/>
</dbReference>
<dbReference type="SUPFAM" id="SSF51182">
    <property type="entry name" value="RmlC-like cupins"/>
    <property type="match status" value="1"/>
</dbReference>
<feature type="binding site" evidence="9">
    <location>
        <position position="166"/>
    </location>
    <ligand>
        <name>Mn(2+)</name>
        <dbReference type="ChEBI" id="CHEBI:29035"/>
    </ligand>
</feature>
<dbReference type="EMBL" id="GISG01285518">
    <property type="protein sequence ID" value="MBA4680075.1"/>
    <property type="molecule type" value="Transcribed_RNA"/>
</dbReference>
<evidence type="ECO:0000313" key="13">
    <source>
        <dbReference type="EMBL" id="MBA4680079.1"/>
    </source>
</evidence>
<evidence type="ECO:0000256" key="10">
    <source>
        <dbReference type="PIRSR" id="PIRSR601929-3"/>
    </source>
</evidence>
<reference evidence="13" key="1">
    <citation type="journal article" date="2013" name="J. Plant Res.">
        <title>Effect of fungi and light on seed germination of three Opuntia species from semiarid lands of central Mexico.</title>
        <authorList>
            <person name="Delgado-Sanchez P."/>
            <person name="Jimenez-Bremont J.F."/>
            <person name="Guerrero-Gonzalez Mde L."/>
            <person name="Flores J."/>
        </authorList>
    </citation>
    <scope>NUCLEOTIDE SEQUENCE</scope>
    <source>
        <tissue evidence="13">Cladode</tissue>
    </source>
</reference>
<keyword evidence="11" id="KW-0732">Signal</keyword>
<keyword evidence="7 8" id="KW-0464">Manganese</keyword>
<reference evidence="13" key="2">
    <citation type="submission" date="2020-07" db="EMBL/GenBank/DDBJ databases">
        <authorList>
            <person name="Vera ALvarez R."/>
            <person name="Arias-Moreno D.M."/>
            <person name="Jimenez-Jacinto V."/>
            <person name="Jimenez-Bremont J.F."/>
            <person name="Swaminathan K."/>
            <person name="Moose S.P."/>
            <person name="Guerrero-Gonzalez M.L."/>
            <person name="Marino-Ramirez L."/>
            <person name="Landsman D."/>
            <person name="Rodriguez-Kessler M."/>
            <person name="Delgado-Sanchez P."/>
        </authorList>
    </citation>
    <scope>NUCLEOTIDE SEQUENCE</scope>
    <source>
        <tissue evidence="13">Cladode</tissue>
    </source>
</reference>
<organism evidence="13">
    <name type="scientific">Opuntia streptacantha</name>
    <name type="common">Prickly pear cactus</name>
    <name type="synonym">Opuntia cardona</name>
    <dbReference type="NCBI Taxonomy" id="393608"/>
    <lineage>
        <taxon>Eukaryota</taxon>
        <taxon>Viridiplantae</taxon>
        <taxon>Streptophyta</taxon>
        <taxon>Embryophyta</taxon>
        <taxon>Tracheophyta</taxon>
        <taxon>Spermatophyta</taxon>
        <taxon>Magnoliopsida</taxon>
        <taxon>eudicotyledons</taxon>
        <taxon>Gunneridae</taxon>
        <taxon>Pentapetalae</taxon>
        <taxon>Caryophyllales</taxon>
        <taxon>Cactineae</taxon>
        <taxon>Cactaceae</taxon>
        <taxon>Opuntioideae</taxon>
        <taxon>Opuntia</taxon>
    </lineage>
</organism>
<dbReference type="AlphaFoldDB" id="A0A7C9B076"/>
<dbReference type="FunFam" id="2.60.120.10:FF:000005">
    <property type="entry name" value="Germin-like protein subfamily 1 member 8"/>
    <property type="match status" value="1"/>
</dbReference>
<dbReference type="InterPro" id="IPR001929">
    <property type="entry name" value="Germin"/>
</dbReference>
<evidence type="ECO:0000256" key="5">
    <source>
        <dbReference type="ARBA" id="ARBA00022723"/>
    </source>
</evidence>
<dbReference type="GO" id="GO:0048046">
    <property type="term" value="C:apoplast"/>
    <property type="evidence" value="ECO:0007669"/>
    <property type="project" value="UniProtKB-SubCell"/>
</dbReference>
<dbReference type="InterPro" id="IPR019780">
    <property type="entry name" value="Germin_Mn-BS"/>
</dbReference>
<keyword evidence="6 10" id="KW-1015">Disulfide bond</keyword>
<keyword evidence="3 11" id="KW-0052">Apoplast</keyword>
<dbReference type="CDD" id="cd02241">
    <property type="entry name" value="cupin_OxOx"/>
    <property type="match status" value="1"/>
</dbReference>
<dbReference type="Gene3D" id="2.60.120.10">
    <property type="entry name" value="Jelly Rolls"/>
    <property type="match status" value="1"/>
</dbReference>
<feature type="chain" id="PRO_5033947658" description="Germin-like protein" evidence="11">
    <location>
        <begin position="27"/>
        <end position="240"/>
    </location>
</feature>
<sequence length="240" mass="25798">MKMSINANMIACMAFAMALTLFVANAADPGPLQDFCVGVSDPHSALFVNGFFCKNPKDVTANDFLYRGFDTVGDTNNPLRSRAVMVNASTFPALNTLGITMARIDYEVGGVNPPHLHPRASEMLTVREGTLYAGFVTSNLQAGGNRLYAKVLNKGDIFVFPQGLIHFQLNIGSTPAVANAVFGSQTPGLVTVANAVFGSTPPIMDDVLTKGFQVDGKVIEALRAQFRSYDDHQSDLHSCF</sequence>
<evidence type="ECO:0000256" key="6">
    <source>
        <dbReference type="ARBA" id="ARBA00023157"/>
    </source>
</evidence>
<dbReference type="PROSITE" id="PS00725">
    <property type="entry name" value="GERMIN"/>
    <property type="match status" value="1"/>
</dbReference>
<feature type="disulfide bond" evidence="10">
    <location>
        <begin position="36"/>
        <end position="53"/>
    </location>
</feature>
<feature type="binding site" evidence="8">
    <location>
        <position position="117"/>
    </location>
    <ligand>
        <name>oxalate</name>
        <dbReference type="ChEBI" id="CHEBI:30623"/>
    </ligand>
</feature>
<evidence type="ECO:0000256" key="3">
    <source>
        <dbReference type="ARBA" id="ARBA00022523"/>
    </source>
</evidence>
<dbReference type="PANTHER" id="PTHR31238">
    <property type="entry name" value="GERMIN-LIKE PROTEIN SUBFAMILY 3 MEMBER 3"/>
    <property type="match status" value="1"/>
</dbReference>
<dbReference type="EMBL" id="GISG01285522">
    <property type="protein sequence ID" value="MBA4680079.1"/>
    <property type="molecule type" value="Transcribed_RNA"/>
</dbReference>
<dbReference type="Pfam" id="PF00190">
    <property type="entry name" value="Cupin_1"/>
    <property type="match status" value="1"/>
</dbReference>
<accession>A0A7C9B076</accession>
<comment type="subcellular location">
    <subcellularLocation>
        <location evidence="1 11">Secreted</location>
        <location evidence="1 11">Extracellular space</location>
        <location evidence="1 11">Apoplast</location>
    </subcellularLocation>
</comment>
<keyword evidence="4 11" id="KW-0964">Secreted</keyword>
<evidence type="ECO:0000259" key="12">
    <source>
        <dbReference type="SMART" id="SM00835"/>
    </source>
</evidence>
<keyword evidence="5 8" id="KW-0479">Metal-binding</keyword>
<evidence type="ECO:0000256" key="1">
    <source>
        <dbReference type="ARBA" id="ARBA00004271"/>
    </source>
</evidence>
<dbReference type="InterPro" id="IPR011051">
    <property type="entry name" value="RmlC_Cupin_sf"/>
</dbReference>
<evidence type="ECO:0000256" key="8">
    <source>
        <dbReference type="PIRSR" id="PIRSR601929-1"/>
    </source>
</evidence>
<evidence type="ECO:0000256" key="11">
    <source>
        <dbReference type="RuleBase" id="RU366015"/>
    </source>
</evidence>
<evidence type="ECO:0000256" key="7">
    <source>
        <dbReference type="ARBA" id="ARBA00023211"/>
    </source>
</evidence>
<evidence type="ECO:0000256" key="2">
    <source>
        <dbReference type="ARBA" id="ARBA00007456"/>
    </source>
</evidence>
<dbReference type="SMART" id="SM00835">
    <property type="entry name" value="Cupin_1"/>
    <property type="match status" value="1"/>
</dbReference>
<proteinExistence type="inferred from homology"/>
<name>A0A7C9B076_OPUST</name>
<dbReference type="InterPro" id="IPR014710">
    <property type="entry name" value="RmlC-like_jellyroll"/>
</dbReference>
<evidence type="ECO:0000256" key="4">
    <source>
        <dbReference type="ARBA" id="ARBA00022525"/>
    </source>
</evidence>
<feature type="binding site" evidence="9">
    <location>
        <position position="122"/>
    </location>
    <ligand>
        <name>Mn(2+)</name>
        <dbReference type="ChEBI" id="CHEBI:29035"/>
    </ligand>
</feature>
<dbReference type="PRINTS" id="PR00325">
    <property type="entry name" value="GERMIN"/>
</dbReference>
<feature type="binding site" evidence="8">
    <location>
        <position position="112"/>
    </location>
    <ligand>
        <name>oxalate</name>
        <dbReference type="ChEBI" id="CHEBI:30623"/>
    </ligand>
</feature>
<feature type="binding site" evidence="9">
    <location>
        <position position="115"/>
    </location>
    <ligand>
        <name>Mn(2+)</name>
        <dbReference type="ChEBI" id="CHEBI:29035"/>
    </ligand>
</feature>